<comment type="caution">
    <text evidence="2">The sequence shown here is derived from an EMBL/GenBank/DDBJ whole genome shotgun (WGS) entry which is preliminary data.</text>
</comment>
<comment type="similarity">
    <text evidence="1">Belongs to the AIM41 family.</text>
</comment>
<dbReference type="Pfam" id="PF09424">
    <property type="entry name" value="YqeY"/>
    <property type="match status" value="1"/>
</dbReference>
<dbReference type="EMBL" id="JAGSXJ010000006">
    <property type="protein sequence ID" value="KAH6690380.1"/>
    <property type="molecule type" value="Genomic_DNA"/>
</dbReference>
<dbReference type="PANTHER" id="PTHR28055:SF1">
    <property type="entry name" value="ALTERED INHERITANCE OF MITOCHONDRIA PROTEIN 41, MITOCHONDRIAL"/>
    <property type="match status" value="1"/>
</dbReference>
<dbReference type="OrthoDB" id="538640at2759"/>
<sequence length="199" mass="21558">MASRYSFRCLQALRPLRAQQQPLRAYHASPILRSAETPTAPAFLSTIKADLKTAMRAKDAPRLAVLRAIITTTNNAAKTSSPIATDVQLVALLRKNLRASRDAIAEATQVGRPDLAEKEEAQAKILEEYITSSGVSTVTEAQIVEIIQKDFAEAKADTSDTKGIQGKVMQRVAQSLKGKDLAISMGEVKNLVQEIVSKA</sequence>
<dbReference type="InterPro" id="IPR042184">
    <property type="entry name" value="YqeY/Aim41_N"/>
</dbReference>
<gene>
    <name evidence="1" type="primary">AIM41</name>
    <name evidence="2" type="ORF">F5X68DRAFT_202809</name>
</gene>
<evidence type="ECO:0000313" key="3">
    <source>
        <dbReference type="Proteomes" id="UP000770015"/>
    </source>
</evidence>
<evidence type="ECO:0000256" key="1">
    <source>
        <dbReference type="RuleBase" id="RU365099"/>
    </source>
</evidence>
<dbReference type="InterPro" id="IPR003789">
    <property type="entry name" value="Asn/Gln_tRNA_amidoTrase-B-like"/>
</dbReference>
<dbReference type="PANTHER" id="PTHR28055">
    <property type="entry name" value="ALTERED INHERITANCE OF MITOCHONDRIA PROTEIN 41, MITOCHONDRIAL"/>
    <property type="match status" value="1"/>
</dbReference>
<keyword evidence="1" id="KW-0496">Mitochondrion</keyword>
<dbReference type="Gene3D" id="1.10.1510.10">
    <property type="entry name" value="Uncharacterised protein YqeY/AIM41 PF09424, N-terminal domain"/>
    <property type="match status" value="1"/>
</dbReference>
<accession>A0A9P8VFW0</accession>
<dbReference type="SUPFAM" id="SSF89095">
    <property type="entry name" value="GatB/YqeY motif"/>
    <property type="match status" value="1"/>
</dbReference>
<evidence type="ECO:0000313" key="2">
    <source>
        <dbReference type="EMBL" id="KAH6690380.1"/>
    </source>
</evidence>
<proteinExistence type="inferred from homology"/>
<dbReference type="InterPro" id="IPR019004">
    <property type="entry name" value="YqeY/Aim41"/>
</dbReference>
<keyword evidence="3" id="KW-1185">Reference proteome</keyword>
<organism evidence="2 3">
    <name type="scientific">Plectosphaerella plurivora</name>
    <dbReference type="NCBI Taxonomy" id="936078"/>
    <lineage>
        <taxon>Eukaryota</taxon>
        <taxon>Fungi</taxon>
        <taxon>Dikarya</taxon>
        <taxon>Ascomycota</taxon>
        <taxon>Pezizomycotina</taxon>
        <taxon>Sordariomycetes</taxon>
        <taxon>Hypocreomycetidae</taxon>
        <taxon>Glomerellales</taxon>
        <taxon>Plectosphaerellaceae</taxon>
        <taxon>Plectosphaerella</taxon>
    </lineage>
</organism>
<reference evidence="2" key="1">
    <citation type="journal article" date="2021" name="Nat. Commun.">
        <title>Genetic determinants of endophytism in the Arabidopsis root mycobiome.</title>
        <authorList>
            <person name="Mesny F."/>
            <person name="Miyauchi S."/>
            <person name="Thiergart T."/>
            <person name="Pickel B."/>
            <person name="Atanasova L."/>
            <person name="Karlsson M."/>
            <person name="Huettel B."/>
            <person name="Barry K.W."/>
            <person name="Haridas S."/>
            <person name="Chen C."/>
            <person name="Bauer D."/>
            <person name="Andreopoulos W."/>
            <person name="Pangilinan J."/>
            <person name="LaButti K."/>
            <person name="Riley R."/>
            <person name="Lipzen A."/>
            <person name="Clum A."/>
            <person name="Drula E."/>
            <person name="Henrissat B."/>
            <person name="Kohler A."/>
            <person name="Grigoriev I.V."/>
            <person name="Martin F.M."/>
            <person name="Hacquard S."/>
        </authorList>
    </citation>
    <scope>NUCLEOTIDE SEQUENCE</scope>
    <source>
        <strain evidence="2">MPI-SDFR-AT-0117</strain>
    </source>
</reference>
<dbReference type="GO" id="GO:0016884">
    <property type="term" value="F:carbon-nitrogen ligase activity, with glutamine as amido-N-donor"/>
    <property type="evidence" value="ECO:0007669"/>
    <property type="project" value="UniProtKB-UniRule"/>
</dbReference>
<dbReference type="AlphaFoldDB" id="A0A9P8VFW0"/>
<comment type="subcellular location">
    <subcellularLocation>
        <location evidence="1">Mitochondrion</location>
    </subcellularLocation>
</comment>
<dbReference type="GO" id="GO:0005739">
    <property type="term" value="C:mitochondrion"/>
    <property type="evidence" value="ECO:0007669"/>
    <property type="project" value="UniProtKB-SubCell"/>
</dbReference>
<protein>
    <recommendedName>
        <fullName evidence="1">Altered inheritance of mitochondria protein 41</fullName>
    </recommendedName>
</protein>
<dbReference type="Proteomes" id="UP000770015">
    <property type="component" value="Unassembled WGS sequence"/>
</dbReference>
<name>A0A9P8VFW0_9PEZI</name>